<reference evidence="4 5" key="1">
    <citation type="submission" date="2020-12" db="EMBL/GenBank/DDBJ databases">
        <title>Bacterial novel species Pedobacter sp. SD-b isolated from soil.</title>
        <authorList>
            <person name="Jung H.-Y."/>
        </authorList>
    </citation>
    <scope>NUCLEOTIDE SEQUENCE [LARGE SCALE GENOMIC DNA]</scope>
    <source>
        <strain evidence="4 5">SD-b</strain>
    </source>
</reference>
<comment type="caution">
    <text evidence="4">The sequence shown here is derived from an EMBL/GenBank/DDBJ whole genome shotgun (WGS) entry which is preliminary data.</text>
</comment>
<dbReference type="InterPro" id="IPR016181">
    <property type="entry name" value="Acyl_CoA_acyltransferase"/>
</dbReference>
<evidence type="ECO:0000259" key="3">
    <source>
        <dbReference type="PROSITE" id="PS51186"/>
    </source>
</evidence>
<keyword evidence="5" id="KW-1185">Reference proteome</keyword>
<feature type="domain" description="N-acetyltransferase" evidence="3">
    <location>
        <begin position="1"/>
        <end position="142"/>
    </location>
</feature>
<evidence type="ECO:0000256" key="1">
    <source>
        <dbReference type="ARBA" id="ARBA00022679"/>
    </source>
</evidence>
<name>A0ABS1BIQ9_9SPHI</name>
<dbReference type="EMBL" id="JAEHFY010000008">
    <property type="protein sequence ID" value="MBK0382771.1"/>
    <property type="molecule type" value="Genomic_DNA"/>
</dbReference>
<dbReference type="Pfam" id="PF13508">
    <property type="entry name" value="Acetyltransf_7"/>
    <property type="match status" value="1"/>
</dbReference>
<gene>
    <name evidence="4" type="ORF">I5M32_07345</name>
</gene>
<dbReference type="InterPro" id="IPR050680">
    <property type="entry name" value="YpeA/RimI_acetyltransf"/>
</dbReference>
<protein>
    <submittedName>
        <fullName evidence="4">GNAT family N-acetyltransferase</fullName>
    </submittedName>
</protein>
<keyword evidence="2" id="KW-0012">Acyltransferase</keyword>
<organism evidence="4 5">
    <name type="scientific">Pedobacter segetis</name>
    <dbReference type="NCBI Taxonomy" id="2793069"/>
    <lineage>
        <taxon>Bacteria</taxon>
        <taxon>Pseudomonadati</taxon>
        <taxon>Bacteroidota</taxon>
        <taxon>Sphingobacteriia</taxon>
        <taxon>Sphingobacteriales</taxon>
        <taxon>Sphingobacteriaceae</taxon>
        <taxon>Pedobacter</taxon>
    </lineage>
</organism>
<dbReference type="SUPFAM" id="SSF55729">
    <property type="entry name" value="Acyl-CoA N-acyltransferases (Nat)"/>
    <property type="match status" value="1"/>
</dbReference>
<accession>A0ABS1BIQ9</accession>
<dbReference type="PROSITE" id="PS51186">
    <property type="entry name" value="GNAT"/>
    <property type="match status" value="1"/>
</dbReference>
<dbReference type="PANTHER" id="PTHR43420">
    <property type="entry name" value="ACETYLTRANSFERASE"/>
    <property type="match status" value="1"/>
</dbReference>
<dbReference type="CDD" id="cd04301">
    <property type="entry name" value="NAT_SF"/>
    <property type="match status" value="1"/>
</dbReference>
<dbReference type="InterPro" id="IPR000182">
    <property type="entry name" value="GNAT_dom"/>
</dbReference>
<keyword evidence="1" id="KW-0808">Transferase</keyword>
<dbReference type="RefSeq" id="WP_200585548.1">
    <property type="nucleotide sequence ID" value="NZ_JAEHFY010000008.1"/>
</dbReference>
<proteinExistence type="predicted"/>
<evidence type="ECO:0000313" key="5">
    <source>
        <dbReference type="Proteomes" id="UP000660024"/>
    </source>
</evidence>
<sequence>MEFKIINKSTKEDESFSNDAIASFLELHLGRYGDKKADILKCIAYVFDKGGAITLAIDNQQIIGAVVINETGMKDYIPENILVYIAVHENQRGKGMGSKLMEKAIENAKGSIALHVEPDNPAKKLYERLGFTNKYLEMRLKR</sequence>
<dbReference type="Gene3D" id="3.40.630.30">
    <property type="match status" value="1"/>
</dbReference>
<evidence type="ECO:0000313" key="4">
    <source>
        <dbReference type="EMBL" id="MBK0382771.1"/>
    </source>
</evidence>
<dbReference type="Proteomes" id="UP000660024">
    <property type="component" value="Unassembled WGS sequence"/>
</dbReference>
<evidence type="ECO:0000256" key="2">
    <source>
        <dbReference type="ARBA" id="ARBA00023315"/>
    </source>
</evidence>